<protein>
    <submittedName>
        <fullName evidence="1">Uncharacterized protein</fullName>
    </submittedName>
</protein>
<dbReference type="EMBL" id="MPUH01000731">
    <property type="protein sequence ID" value="OMJ74742.1"/>
    <property type="molecule type" value="Genomic_DNA"/>
</dbReference>
<evidence type="ECO:0000313" key="2">
    <source>
        <dbReference type="Proteomes" id="UP000187209"/>
    </source>
</evidence>
<gene>
    <name evidence="1" type="ORF">SteCoe_26252</name>
</gene>
<reference evidence="1 2" key="1">
    <citation type="submission" date="2016-11" db="EMBL/GenBank/DDBJ databases">
        <title>The macronuclear genome of Stentor coeruleus: a giant cell with tiny introns.</title>
        <authorList>
            <person name="Slabodnick M."/>
            <person name="Ruby J.G."/>
            <person name="Reiff S.B."/>
            <person name="Swart E.C."/>
            <person name="Gosai S."/>
            <person name="Prabakaran S."/>
            <person name="Witkowska E."/>
            <person name="Larue G.E."/>
            <person name="Fisher S."/>
            <person name="Freeman R.M."/>
            <person name="Gunawardena J."/>
            <person name="Chu W."/>
            <person name="Stover N.A."/>
            <person name="Gregory B.D."/>
            <person name="Nowacki M."/>
            <person name="Derisi J."/>
            <person name="Roy S.W."/>
            <person name="Marshall W.F."/>
            <person name="Sood P."/>
        </authorList>
    </citation>
    <scope>NUCLEOTIDE SEQUENCE [LARGE SCALE GENOMIC DNA]</scope>
    <source>
        <strain evidence="1">WM001</strain>
    </source>
</reference>
<organism evidence="1 2">
    <name type="scientific">Stentor coeruleus</name>
    <dbReference type="NCBI Taxonomy" id="5963"/>
    <lineage>
        <taxon>Eukaryota</taxon>
        <taxon>Sar</taxon>
        <taxon>Alveolata</taxon>
        <taxon>Ciliophora</taxon>
        <taxon>Postciliodesmatophora</taxon>
        <taxon>Heterotrichea</taxon>
        <taxon>Heterotrichida</taxon>
        <taxon>Stentoridae</taxon>
        <taxon>Stentor</taxon>
    </lineage>
</organism>
<sequence>MKKHNQPLSEQKKISITSLPNTVKSSKPIFLSRSTLKKHVIDCDLTELLLSILCINCQEMIPVELIAKHSKACIAVTEEVKIVESTYSVDEWIFKIQKLKNFLENTIKSHLKPVDKNTIIVLLRVMNQIIIDYSDESLTNATISLNGIMENFRGTFNTRIYIERLFSLLNSLEKVVKNNQDIKNDDAKELIKVKTRPTKDLKIKTDYFKSEKDIVENKFLRNDRSKSPYGKKIEDIDSDLGSKKSDCSWVSTAQYDFSPLTREDDMSPILKKVYETCDEDMQKYFYSLCLGLKIKYSQKEKGKVRLSNRKMFRQAIDTGIPPEEWYSFINSQINDPDPKLLLGPPRKRTNIKTLQSFESIIEEKTNS</sequence>
<name>A0A1R2BD95_9CILI</name>
<accession>A0A1R2BD95</accession>
<proteinExistence type="predicted"/>
<keyword evidence="2" id="KW-1185">Reference proteome</keyword>
<dbReference type="Proteomes" id="UP000187209">
    <property type="component" value="Unassembled WGS sequence"/>
</dbReference>
<comment type="caution">
    <text evidence="1">The sequence shown here is derived from an EMBL/GenBank/DDBJ whole genome shotgun (WGS) entry which is preliminary data.</text>
</comment>
<evidence type="ECO:0000313" key="1">
    <source>
        <dbReference type="EMBL" id="OMJ74742.1"/>
    </source>
</evidence>
<dbReference type="OrthoDB" id="298209at2759"/>
<dbReference type="AlphaFoldDB" id="A0A1R2BD95"/>